<dbReference type="Proteomes" id="UP001589738">
    <property type="component" value="Unassembled WGS sequence"/>
</dbReference>
<gene>
    <name evidence="1" type="ORF">ACFFHF_14890</name>
</gene>
<evidence type="ECO:0000313" key="1">
    <source>
        <dbReference type="EMBL" id="MFC0476495.1"/>
    </source>
</evidence>
<comment type="caution">
    <text evidence="1">The sequence shown here is derived from an EMBL/GenBank/DDBJ whole genome shotgun (WGS) entry which is preliminary data.</text>
</comment>
<sequence length="288" mass="33192">MRNFSLFVIIGILICLCIFPVDSKANEQKYDDDDLPISFEIEILPWEVAKDILPKYKKFIVIDVETGKQYQVQRRSGSRHADVQPLTTKDTKIMKEVYDGKWSWKRRAIIVKVGDQFIAASMHGMPHGGGALQNGFPGHFCIHFYGSTTHRSGKMDKLHHLMILKAGGKEEEYLHTVDPYEMIEFFVTGLKYQDPHLLKVTIAENKTSTKLKKMAKSFTYFRITSMSFLPVEDLEGQLVLEVPVEVKYHTDKSGKVTKNISMILIKNSVMDRWRIDSEHFFNQIQGKN</sequence>
<protein>
    <submittedName>
        <fullName evidence="1">Uncharacterized protein</fullName>
    </submittedName>
</protein>
<dbReference type="EMBL" id="JBHLUU010000105">
    <property type="protein sequence ID" value="MFC0476495.1"/>
    <property type="molecule type" value="Genomic_DNA"/>
</dbReference>
<evidence type="ECO:0000313" key="2">
    <source>
        <dbReference type="Proteomes" id="UP001589738"/>
    </source>
</evidence>
<dbReference type="RefSeq" id="WP_377058492.1">
    <property type="nucleotide sequence ID" value="NZ_JBHLUU010000105.1"/>
</dbReference>
<proteinExistence type="predicted"/>
<keyword evidence="2" id="KW-1185">Reference proteome</keyword>
<name>A0ABV6KTZ7_9BACI</name>
<accession>A0ABV6KTZ7</accession>
<reference evidence="1 2" key="1">
    <citation type="submission" date="2024-09" db="EMBL/GenBank/DDBJ databases">
        <authorList>
            <person name="Sun Q."/>
            <person name="Mori K."/>
        </authorList>
    </citation>
    <scope>NUCLEOTIDE SEQUENCE [LARGE SCALE GENOMIC DNA]</scope>
    <source>
        <strain evidence="1 2">CGMCC 1.9126</strain>
    </source>
</reference>
<organism evidence="1 2">
    <name type="scientific">Robertmurraya beringensis</name>
    <dbReference type="NCBI Taxonomy" id="641660"/>
    <lineage>
        <taxon>Bacteria</taxon>
        <taxon>Bacillati</taxon>
        <taxon>Bacillota</taxon>
        <taxon>Bacilli</taxon>
        <taxon>Bacillales</taxon>
        <taxon>Bacillaceae</taxon>
        <taxon>Robertmurraya</taxon>
    </lineage>
</organism>